<accession>A0A7D9HRJ1</accession>
<dbReference type="InterPro" id="IPR034113">
    <property type="entry name" value="SCP_GAPR1-like"/>
</dbReference>
<evidence type="ECO:0000313" key="3">
    <source>
        <dbReference type="EMBL" id="CAB3988065.1"/>
    </source>
</evidence>
<sequence length="732" mass="80790">MMSKSIVLLLQLIVIIFQFQDVLCKACDHDTAHSKDHKNLAMRSTIFDSRVLNKVKTLFSGSVQTLAKTTTTQTGQKKSIITTADVEKSLQVKINPRQFGNVLLNQANENAARKSDIFMNKAIDATALGVAVLKLIFGKDAKMVMKDVKSEDTQASLRAKEPRPKITSWAPNNSQTAERKSLKEDKKIKSKGSGGIGRLSMNIFKLVKSLQPLNGEKTTENGETKSVKDSLGGDTTSQDKEKSFSGSESNLERLLSLMEESKAKETTGDKKSWVLLKVPSKQPKDELGMLTDPAATEDNSDADSSQHDHTGKIHENTSKSHHRKKGSHTKKSSKKLITKIQDQVKHLAELVSKQNGGEKESVIQTKHYKLPATSQQSYEAKSLTASRRIASKTLKSEPVQEVNAVKTDTTNYENSVKNLLKALETSAQTHSFHHVSRHEKERADIRPRHRKIELLPVKTKEEDASSKDVVGGTNTAGGAVVSLDALRQLGQLLGLSSQKPEEKTISPYTGTADTLTLATAMPPEALQKPTPTVPPASPKVSPAPVVQDNTNPQNSMTRISEQLKMFAERGLRSHNDYRRLHHAQPLKWSEDLASAAEKLAYQAAKKGNARRSELVEKKGYGENVGKIPNTALENAGEEATRHWYNEKQKFTFTDPVIDEQTKAFTQIIWKGTQTLGMGAAKDDDTGELYVVALYSPKGNDQATLRENLVSDGERHTDVYASIFKKSFAARHE</sequence>
<feature type="compositionally biased region" description="Basic and acidic residues" evidence="1">
    <location>
        <begin position="217"/>
        <end position="228"/>
    </location>
</feature>
<dbReference type="PANTHER" id="PTHR10334">
    <property type="entry name" value="CYSTEINE-RICH SECRETORY PROTEIN-RELATED"/>
    <property type="match status" value="1"/>
</dbReference>
<feature type="region of interest" description="Disordered" evidence="1">
    <location>
        <begin position="151"/>
        <end position="194"/>
    </location>
</feature>
<dbReference type="Gene3D" id="3.40.33.10">
    <property type="entry name" value="CAP"/>
    <property type="match status" value="1"/>
</dbReference>
<dbReference type="InterPro" id="IPR001283">
    <property type="entry name" value="CRISP-related"/>
</dbReference>
<comment type="caution">
    <text evidence="3">The sequence shown here is derived from an EMBL/GenBank/DDBJ whole genome shotgun (WGS) entry which is preliminary data.</text>
</comment>
<dbReference type="Proteomes" id="UP001152795">
    <property type="component" value="Unassembled WGS sequence"/>
</dbReference>
<feature type="region of interest" description="Disordered" evidence="1">
    <location>
        <begin position="527"/>
        <end position="553"/>
    </location>
</feature>
<dbReference type="InterPro" id="IPR014044">
    <property type="entry name" value="CAP_dom"/>
</dbReference>
<dbReference type="AlphaFoldDB" id="A0A7D9HRJ1"/>
<feature type="region of interest" description="Disordered" evidence="1">
    <location>
        <begin position="214"/>
        <end position="250"/>
    </location>
</feature>
<dbReference type="PRINTS" id="PR00837">
    <property type="entry name" value="V5TPXLIKE"/>
</dbReference>
<keyword evidence="4" id="KW-1185">Reference proteome</keyword>
<keyword evidence="2" id="KW-0732">Signal</keyword>
<feature type="chain" id="PRO_5043490166" evidence="2">
    <location>
        <begin position="25"/>
        <end position="732"/>
    </location>
</feature>
<dbReference type="SMART" id="SM00198">
    <property type="entry name" value="SCP"/>
    <property type="match status" value="1"/>
</dbReference>
<dbReference type="OrthoDB" id="337038at2759"/>
<dbReference type="SUPFAM" id="SSF55797">
    <property type="entry name" value="PR-1-like"/>
    <property type="match status" value="1"/>
</dbReference>
<organism evidence="3 4">
    <name type="scientific">Paramuricea clavata</name>
    <name type="common">Red gorgonian</name>
    <name type="synonym">Violescent sea-whip</name>
    <dbReference type="NCBI Taxonomy" id="317549"/>
    <lineage>
        <taxon>Eukaryota</taxon>
        <taxon>Metazoa</taxon>
        <taxon>Cnidaria</taxon>
        <taxon>Anthozoa</taxon>
        <taxon>Octocorallia</taxon>
        <taxon>Malacalcyonacea</taxon>
        <taxon>Plexauridae</taxon>
        <taxon>Paramuricea</taxon>
    </lineage>
</organism>
<feature type="compositionally biased region" description="Basic and acidic residues" evidence="1">
    <location>
        <begin position="304"/>
        <end position="318"/>
    </location>
</feature>
<feature type="compositionally biased region" description="Basic and acidic residues" evidence="1">
    <location>
        <begin position="151"/>
        <end position="164"/>
    </location>
</feature>
<feature type="region of interest" description="Disordered" evidence="1">
    <location>
        <begin position="284"/>
        <end position="335"/>
    </location>
</feature>
<dbReference type="InterPro" id="IPR035940">
    <property type="entry name" value="CAP_sf"/>
</dbReference>
<feature type="compositionally biased region" description="Basic and acidic residues" evidence="1">
    <location>
        <begin position="177"/>
        <end position="187"/>
    </location>
</feature>
<name>A0A7D9HRJ1_PARCT</name>
<evidence type="ECO:0000313" key="4">
    <source>
        <dbReference type="Proteomes" id="UP001152795"/>
    </source>
</evidence>
<evidence type="ECO:0000256" key="1">
    <source>
        <dbReference type="SAM" id="MobiDB-lite"/>
    </source>
</evidence>
<reference evidence="3" key="1">
    <citation type="submission" date="2020-04" db="EMBL/GenBank/DDBJ databases">
        <authorList>
            <person name="Alioto T."/>
            <person name="Alioto T."/>
            <person name="Gomez Garrido J."/>
        </authorList>
    </citation>
    <scope>NUCLEOTIDE SEQUENCE</scope>
    <source>
        <strain evidence="3">A484AB</strain>
    </source>
</reference>
<dbReference type="Pfam" id="PF00188">
    <property type="entry name" value="CAP"/>
    <property type="match status" value="1"/>
</dbReference>
<gene>
    <name evidence="3" type="ORF">PACLA_8A054669</name>
</gene>
<dbReference type="EMBL" id="CACRXK020001274">
    <property type="protein sequence ID" value="CAB3988065.1"/>
    <property type="molecule type" value="Genomic_DNA"/>
</dbReference>
<evidence type="ECO:0000256" key="2">
    <source>
        <dbReference type="SAM" id="SignalP"/>
    </source>
</evidence>
<proteinExistence type="predicted"/>
<feature type="compositionally biased region" description="Basic residues" evidence="1">
    <location>
        <begin position="319"/>
        <end position="335"/>
    </location>
</feature>
<dbReference type="CDD" id="cd05382">
    <property type="entry name" value="CAP_GAPR1-like"/>
    <property type="match status" value="1"/>
</dbReference>
<feature type="signal peptide" evidence="2">
    <location>
        <begin position="1"/>
        <end position="24"/>
    </location>
</feature>
<protein>
    <submittedName>
        <fullName evidence="3">Uncharacterized protein</fullName>
    </submittedName>
</protein>